<evidence type="ECO:0000256" key="1">
    <source>
        <dbReference type="SAM" id="SignalP"/>
    </source>
</evidence>
<feature type="signal peptide" evidence="1">
    <location>
        <begin position="1"/>
        <end position="18"/>
    </location>
</feature>
<dbReference type="AlphaFoldDB" id="A0A3S4GPC3"/>
<feature type="chain" id="PRO_5018766828" evidence="1">
    <location>
        <begin position="19"/>
        <end position="364"/>
    </location>
</feature>
<dbReference type="GO" id="GO:0016787">
    <property type="term" value="F:hydrolase activity"/>
    <property type="evidence" value="ECO:0007669"/>
    <property type="project" value="UniProtKB-KW"/>
</dbReference>
<keyword evidence="4" id="KW-1185">Reference proteome</keyword>
<dbReference type="InterPro" id="IPR045430">
    <property type="entry name" value="EAD1"/>
</dbReference>
<organism evidence="3 4">
    <name type="scientific">Paracoccus haematequi</name>
    <dbReference type="NCBI Taxonomy" id="2491866"/>
    <lineage>
        <taxon>Bacteria</taxon>
        <taxon>Pseudomonadati</taxon>
        <taxon>Pseudomonadota</taxon>
        <taxon>Alphaproteobacteria</taxon>
        <taxon>Rhodobacterales</taxon>
        <taxon>Paracoccaceae</taxon>
        <taxon>Paracoccus</taxon>
    </lineage>
</organism>
<protein>
    <submittedName>
        <fullName evidence="3">Glutamyl endopeptidase</fullName>
        <ecNumber evidence="3">3.4.21.19</ecNumber>
    </submittedName>
</protein>
<dbReference type="InterPro" id="IPR009003">
    <property type="entry name" value="Peptidase_S1_PA"/>
</dbReference>
<proteinExistence type="predicted"/>
<dbReference type="EC" id="3.4.21.19" evidence="3"/>
<dbReference type="Pfam" id="PF19955">
    <property type="entry name" value="EAD1"/>
    <property type="match status" value="1"/>
</dbReference>
<dbReference type="EMBL" id="UZWE01000036">
    <property type="protein sequence ID" value="VDS09475.1"/>
    <property type="molecule type" value="Genomic_DNA"/>
</dbReference>
<evidence type="ECO:0000313" key="4">
    <source>
        <dbReference type="Proteomes" id="UP000270743"/>
    </source>
</evidence>
<dbReference type="Pfam" id="PF13365">
    <property type="entry name" value="Trypsin_2"/>
    <property type="match status" value="1"/>
</dbReference>
<reference evidence="3 4" key="1">
    <citation type="submission" date="2018-12" db="EMBL/GenBank/DDBJ databases">
        <authorList>
            <person name="Criscuolo A."/>
        </authorList>
    </citation>
    <scope>NUCLEOTIDE SEQUENCE [LARGE SCALE GENOMIC DNA]</scope>
    <source>
        <strain evidence="3">ACIP1116241</strain>
    </source>
</reference>
<dbReference type="Gene3D" id="2.40.10.10">
    <property type="entry name" value="Trypsin-like serine proteases"/>
    <property type="match status" value="1"/>
</dbReference>
<sequence length="364" mass="39231">MNKAKLSTALLAAFPLRAKFAMFLGQRFNVLYDTLTPQSALDVEYWNIVVQVQAEGWLEALARAAHEAVPGNAALADLMLEDGLTSGARVAVADAAQQAIAEKPRIRLERVVRDNSDFSDIATFLARLSALEGQTCRIELAGSPPRALGTGFLVGADLVMTNQHVLDGLAADAGMICRFDYLVDAGGVRVREGVAVPVAQDWLVQERPPDPADESLAEDDIPAADNLDFALIRLSRPLGALPRSGDEGPDNPPRGWIGIDPALHAGESDDLFILQHPEGAPLKLGVGRLTALHGAGLRWRHDVATEPGSSGSPVFNRKLDLIGLHHAGDPNYFRTAAFNQAIPMDRIVRWLDGKVDPFWTQAPP</sequence>
<dbReference type="OrthoDB" id="500593at2"/>
<gene>
    <name evidence="3" type="primary">sspA</name>
    <name evidence="3" type="ORF">PARHAE_02678</name>
</gene>
<dbReference type="SUPFAM" id="SSF50494">
    <property type="entry name" value="Trypsin-like serine proteases"/>
    <property type="match status" value="1"/>
</dbReference>
<keyword evidence="3" id="KW-0378">Hydrolase</keyword>
<feature type="domain" description="Effector-associated" evidence="2">
    <location>
        <begin position="5"/>
        <end position="78"/>
    </location>
</feature>
<accession>A0A3S4GPC3</accession>
<dbReference type="Proteomes" id="UP000270743">
    <property type="component" value="Unassembled WGS sequence"/>
</dbReference>
<dbReference type="InterPro" id="IPR043504">
    <property type="entry name" value="Peptidase_S1_PA_chymotrypsin"/>
</dbReference>
<evidence type="ECO:0000259" key="2">
    <source>
        <dbReference type="Pfam" id="PF19955"/>
    </source>
</evidence>
<name>A0A3S4GPC3_9RHOB</name>
<keyword evidence="1" id="KW-0732">Signal</keyword>
<evidence type="ECO:0000313" key="3">
    <source>
        <dbReference type="EMBL" id="VDS09475.1"/>
    </source>
</evidence>
<dbReference type="RefSeq" id="WP_126155100.1">
    <property type="nucleotide sequence ID" value="NZ_UZWE01000036.1"/>
</dbReference>